<evidence type="ECO:0000313" key="8">
    <source>
        <dbReference type="Proteomes" id="UP000053237"/>
    </source>
</evidence>
<sequence length="427" mass="45310">MLRQVEPNEVSTIANNPVDAGALEQAREIVKDVANNGISALYAHAIRLGDLNPSENASPPIILTPKDMQDAFEKLPVEEQSLLQRTASRIETFAKLQRQSIQSFQQTIDGGVIAQEVPYITIFIAPMCTAGCYAPGGRYPLPSSVLMTAITARAAGVQTVIVASPRPALCTLAAAHVAKADSFLIIGGAQAIAAMAYGVGVPSCDIIVGPGNKWVTAAKSLVNGKCAIDMLAGPSECLVLADDTADAEIVAADLLAQAEHDTVAVPILVTTSQNLIDKVNCALRTQLETLSTGITANESIRSGFAVFCSDMKSAIAIANELAPEHLEVFTKNATQVGQQMQHYGALFIGSHAAEVFGDYGAGPNHVLPTGRTAKHTGGLSVHTFLRIRTWMRIDDVHEAQPMVRDAVQLARMEGLEGHARSAEMRLK</sequence>
<dbReference type="Pfam" id="PF00815">
    <property type="entry name" value="Histidinol_dh"/>
    <property type="match status" value="1"/>
</dbReference>
<dbReference type="NCBIfam" id="TIGR00069">
    <property type="entry name" value="hisD"/>
    <property type="match status" value="1"/>
</dbReference>
<dbReference type="GO" id="GO:0005829">
    <property type="term" value="C:cytosol"/>
    <property type="evidence" value="ECO:0007669"/>
    <property type="project" value="TreeGrafter"/>
</dbReference>
<keyword evidence="5" id="KW-0560">Oxidoreductase</keyword>
<dbReference type="STRING" id="65357.A0A024GRD2"/>
<dbReference type="PANTHER" id="PTHR21256">
    <property type="entry name" value="HISTIDINOL DEHYDROGENASE HDH"/>
    <property type="match status" value="1"/>
</dbReference>
<evidence type="ECO:0000256" key="2">
    <source>
        <dbReference type="ARBA" id="ARBA00010178"/>
    </source>
</evidence>
<evidence type="ECO:0000256" key="3">
    <source>
        <dbReference type="ARBA" id="ARBA00022723"/>
    </source>
</evidence>
<evidence type="ECO:0008006" key="9">
    <source>
        <dbReference type="Google" id="ProtNLM"/>
    </source>
</evidence>
<dbReference type="CDD" id="cd06572">
    <property type="entry name" value="Histidinol_dh"/>
    <property type="match status" value="1"/>
</dbReference>
<evidence type="ECO:0000256" key="1">
    <source>
        <dbReference type="ARBA" id="ARBA00001947"/>
    </source>
</evidence>
<dbReference type="PRINTS" id="PR00083">
    <property type="entry name" value="HOLDHDRGNASE"/>
</dbReference>
<gene>
    <name evidence="7" type="ORF">BN9_103830</name>
</gene>
<dbReference type="AlphaFoldDB" id="A0A024GRD2"/>
<keyword evidence="8" id="KW-1185">Reference proteome</keyword>
<evidence type="ECO:0000256" key="5">
    <source>
        <dbReference type="ARBA" id="ARBA00023002"/>
    </source>
</evidence>
<dbReference type="PANTHER" id="PTHR21256:SF2">
    <property type="entry name" value="HISTIDINE BIOSYNTHESIS TRIFUNCTIONAL PROTEIN"/>
    <property type="match status" value="1"/>
</dbReference>
<dbReference type="InterPro" id="IPR022695">
    <property type="entry name" value="Histidinol_DH_monofunct"/>
</dbReference>
<dbReference type="GO" id="GO:0046872">
    <property type="term" value="F:metal ion binding"/>
    <property type="evidence" value="ECO:0007669"/>
    <property type="project" value="UniProtKB-KW"/>
</dbReference>
<dbReference type="EMBL" id="CAIX01000274">
    <property type="protein sequence ID" value="CCI49129.1"/>
    <property type="molecule type" value="Genomic_DNA"/>
</dbReference>
<comment type="cofactor">
    <cofactor evidence="1">
        <name>Zn(2+)</name>
        <dbReference type="ChEBI" id="CHEBI:29105"/>
    </cofactor>
</comment>
<organism evidence="7 8">
    <name type="scientific">Albugo candida</name>
    <dbReference type="NCBI Taxonomy" id="65357"/>
    <lineage>
        <taxon>Eukaryota</taxon>
        <taxon>Sar</taxon>
        <taxon>Stramenopiles</taxon>
        <taxon>Oomycota</taxon>
        <taxon>Peronosporomycetes</taxon>
        <taxon>Albuginales</taxon>
        <taxon>Albuginaceae</taxon>
        <taxon>Albugo</taxon>
    </lineage>
</organism>
<accession>A0A024GRD2</accession>
<dbReference type="InParanoid" id="A0A024GRD2"/>
<dbReference type="InterPro" id="IPR012131">
    <property type="entry name" value="Hstdl_DH"/>
</dbReference>
<dbReference type="SUPFAM" id="SSF53720">
    <property type="entry name" value="ALDH-like"/>
    <property type="match status" value="1"/>
</dbReference>
<keyword evidence="3" id="KW-0479">Metal-binding</keyword>
<comment type="similarity">
    <text evidence="2 6">Belongs to the histidinol dehydrogenase family.</text>
</comment>
<dbReference type="FunFam" id="3.40.50.1980:FF:000001">
    <property type="entry name" value="Histidinol dehydrogenase"/>
    <property type="match status" value="1"/>
</dbReference>
<dbReference type="OrthoDB" id="1703565at2759"/>
<dbReference type="InterPro" id="IPR016161">
    <property type="entry name" value="Ald_DH/histidinol_DH"/>
</dbReference>
<dbReference type="Gene3D" id="1.20.5.1300">
    <property type="match status" value="1"/>
</dbReference>
<dbReference type="GO" id="GO:0000105">
    <property type="term" value="P:L-histidine biosynthetic process"/>
    <property type="evidence" value="ECO:0007669"/>
    <property type="project" value="InterPro"/>
</dbReference>
<comment type="caution">
    <text evidence="7">The sequence shown here is derived from an EMBL/GenBank/DDBJ whole genome shotgun (WGS) entry which is preliminary data.</text>
</comment>
<evidence type="ECO:0000256" key="4">
    <source>
        <dbReference type="ARBA" id="ARBA00022833"/>
    </source>
</evidence>
<evidence type="ECO:0000256" key="6">
    <source>
        <dbReference type="RuleBase" id="RU004175"/>
    </source>
</evidence>
<reference evidence="7 8" key="1">
    <citation type="submission" date="2012-05" db="EMBL/GenBank/DDBJ databases">
        <title>Recombination and specialization in a pathogen metapopulation.</title>
        <authorList>
            <person name="Gardiner A."/>
            <person name="Kemen E."/>
            <person name="Schultz-Larsen T."/>
            <person name="MacLean D."/>
            <person name="Van Oosterhout C."/>
            <person name="Jones J.D.G."/>
        </authorList>
    </citation>
    <scope>NUCLEOTIDE SEQUENCE [LARGE SCALE GENOMIC DNA]</scope>
    <source>
        <strain evidence="7 8">Ac Nc2</strain>
    </source>
</reference>
<dbReference type="GO" id="GO:0004399">
    <property type="term" value="F:histidinol dehydrogenase activity"/>
    <property type="evidence" value="ECO:0007669"/>
    <property type="project" value="InterPro"/>
</dbReference>
<keyword evidence="4" id="KW-0862">Zinc</keyword>
<dbReference type="PIRSF" id="PIRSF000099">
    <property type="entry name" value="Histidinol_dh"/>
    <property type="match status" value="1"/>
</dbReference>
<dbReference type="Gene3D" id="3.40.50.1980">
    <property type="entry name" value="Nitrogenase molybdenum iron protein domain"/>
    <property type="match status" value="2"/>
</dbReference>
<name>A0A024GRD2_9STRA</name>
<proteinExistence type="inferred from homology"/>
<dbReference type="GO" id="GO:0051287">
    <property type="term" value="F:NAD binding"/>
    <property type="evidence" value="ECO:0007669"/>
    <property type="project" value="InterPro"/>
</dbReference>
<protein>
    <recommendedName>
        <fullName evidence="9">Histidinol dehydrogenase</fullName>
    </recommendedName>
</protein>
<dbReference type="Proteomes" id="UP000053237">
    <property type="component" value="Unassembled WGS sequence"/>
</dbReference>
<evidence type="ECO:0000313" key="7">
    <source>
        <dbReference type="EMBL" id="CCI49129.1"/>
    </source>
</evidence>